<dbReference type="GO" id="GO:0046872">
    <property type="term" value="F:metal ion binding"/>
    <property type="evidence" value="ECO:0007669"/>
    <property type="project" value="UniProtKB-KW"/>
</dbReference>
<gene>
    <name evidence="8" type="primary">LOC111021454</name>
</gene>
<evidence type="ECO:0000259" key="6">
    <source>
        <dbReference type="PROSITE" id="PS50846"/>
    </source>
</evidence>
<dbReference type="SUPFAM" id="SSF55008">
    <property type="entry name" value="HMA, heavy metal-associated domain"/>
    <property type="match status" value="1"/>
</dbReference>
<keyword evidence="1" id="KW-0488">Methylation</keyword>
<dbReference type="CDD" id="cd00371">
    <property type="entry name" value="HMA"/>
    <property type="match status" value="1"/>
</dbReference>
<organism evidence="7 8">
    <name type="scientific">Momordica charantia</name>
    <name type="common">Bitter gourd</name>
    <name type="synonym">Balsam pear</name>
    <dbReference type="NCBI Taxonomy" id="3673"/>
    <lineage>
        <taxon>Eukaryota</taxon>
        <taxon>Viridiplantae</taxon>
        <taxon>Streptophyta</taxon>
        <taxon>Embryophyta</taxon>
        <taxon>Tracheophyta</taxon>
        <taxon>Spermatophyta</taxon>
        <taxon>Magnoliopsida</taxon>
        <taxon>eudicotyledons</taxon>
        <taxon>Gunneridae</taxon>
        <taxon>Pentapetalae</taxon>
        <taxon>rosids</taxon>
        <taxon>fabids</taxon>
        <taxon>Cucurbitales</taxon>
        <taxon>Cucurbitaceae</taxon>
        <taxon>Momordiceae</taxon>
        <taxon>Momordica</taxon>
    </lineage>
</organism>
<evidence type="ECO:0000256" key="1">
    <source>
        <dbReference type="ARBA" id="ARBA00022481"/>
    </source>
</evidence>
<evidence type="ECO:0000256" key="2">
    <source>
        <dbReference type="ARBA" id="ARBA00022723"/>
    </source>
</evidence>
<keyword evidence="2" id="KW-0479">Metal-binding</keyword>
<dbReference type="PROSITE" id="PS50846">
    <property type="entry name" value="HMA_2"/>
    <property type="match status" value="1"/>
</dbReference>
<dbReference type="PANTHER" id="PTHR45868">
    <property type="entry name" value="HEAVY METAL-ASSOCIATED ISOPRENYLATED PLANT PROTEIN 33-RELATED"/>
    <property type="match status" value="1"/>
</dbReference>
<dbReference type="Proteomes" id="UP000504603">
    <property type="component" value="Unplaced"/>
</dbReference>
<keyword evidence="7" id="KW-1185">Reference proteome</keyword>
<reference evidence="8" key="1">
    <citation type="submission" date="2025-08" db="UniProtKB">
        <authorList>
            <consortium name="RefSeq"/>
        </authorList>
    </citation>
    <scope>IDENTIFICATION</scope>
    <source>
        <strain evidence="8">OHB3-1</strain>
    </source>
</reference>
<dbReference type="PANTHER" id="PTHR45868:SF53">
    <property type="entry name" value="HYDROXYPROLINE-RICH GLYCOPROTEIN FAMILY PROTEIN"/>
    <property type="match status" value="1"/>
</dbReference>
<keyword evidence="4" id="KW-0636">Prenylation</keyword>
<evidence type="ECO:0000256" key="5">
    <source>
        <dbReference type="ARBA" id="ARBA00024045"/>
    </source>
</evidence>
<dbReference type="Gene3D" id="3.30.70.100">
    <property type="match status" value="1"/>
</dbReference>
<accession>A0A6J1DJF1</accession>
<dbReference type="RefSeq" id="XP_022154123.1">
    <property type="nucleotide sequence ID" value="XM_022298431.1"/>
</dbReference>
<dbReference type="Pfam" id="PF00403">
    <property type="entry name" value="HMA"/>
    <property type="match status" value="1"/>
</dbReference>
<dbReference type="OrthoDB" id="1110082at2759"/>
<proteinExistence type="inferred from homology"/>
<dbReference type="InterPro" id="IPR036163">
    <property type="entry name" value="HMA_dom_sf"/>
</dbReference>
<dbReference type="InterPro" id="IPR006121">
    <property type="entry name" value="HMA_dom"/>
</dbReference>
<keyword evidence="3" id="KW-0449">Lipoprotein</keyword>
<protein>
    <submittedName>
        <fullName evidence="8">Protein cappuccino-like</fullName>
    </submittedName>
</protein>
<sequence length="179" mass="20362">MDYSVAEMSCVLNSSVQCEACKAKVYEILQNIYGVYTISMDAEEGTVKISGRVNPRTFLRVLENSGKHAEVKSMRFDGEVVEKRYYPYGEAPTSYDHPYPHPLLDCPEHPPYSDRTYNVLPFPPPPPPLPPPSYPWQFMPPPPPPAPWAMPMWRPPLPLLPPPYEASNEDSNHKCCRVM</sequence>
<name>A0A6J1DJF1_MOMCH</name>
<evidence type="ECO:0000313" key="7">
    <source>
        <dbReference type="Proteomes" id="UP000504603"/>
    </source>
</evidence>
<dbReference type="AlphaFoldDB" id="A0A6J1DJF1"/>
<evidence type="ECO:0000256" key="3">
    <source>
        <dbReference type="ARBA" id="ARBA00023288"/>
    </source>
</evidence>
<feature type="domain" description="HMA" evidence="6">
    <location>
        <begin position="7"/>
        <end position="70"/>
    </location>
</feature>
<dbReference type="GeneID" id="111021454"/>
<evidence type="ECO:0000313" key="8">
    <source>
        <dbReference type="RefSeq" id="XP_022154123.1"/>
    </source>
</evidence>
<comment type="similarity">
    <text evidence="5">Belongs to the HIPP family.</text>
</comment>
<dbReference type="KEGG" id="mcha:111021454"/>
<evidence type="ECO:0000256" key="4">
    <source>
        <dbReference type="ARBA" id="ARBA00023289"/>
    </source>
</evidence>